<protein>
    <submittedName>
        <fullName evidence="1">Uncharacterized protein</fullName>
    </submittedName>
</protein>
<dbReference type="STRING" id="1617426.TR69_WS6001000837"/>
<reference evidence="1 2" key="1">
    <citation type="submission" date="2015-02" db="EMBL/GenBank/DDBJ databases">
        <title>Improved understanding of the partial-nitritation anammox process through 23 genomes representing the majority of the microbial community.</title>
        <authorList>
            <person name="Speth D.R."/>
            <person name="In T Zandt M."/>
            <person name="Guerrero Cruz S."/>
            <person name="Jetten M.S."/>
            <person name="Dutilh B.E."/>
        </authorList>
    </citation>
    <scope>NUCLEOTIDE SEQUENCE [LARGE SCALE GENOMIC DNA]</scope>
    <source>
        <strain evidence="1">OLB20</strain>
    </source>
</reference>
<evidence type="ECO:0000313" key="1">
    <source>
        <dbReference type="EMBL" id="KXK26816.1"/>
    </source>
</evidence>
<comment type="caution">
    <text evidence="1">The sequence shown here is derived from an EMBL/GenBank/DDBJ whole genome shotgun (WGS) entry which is preliminary data.</text>
</comment>
<gene>
    <name evidence="1" type="ORF">TR69_WS6001000837</name>
</gene>
<proteinExistence type="predicted"/>
<evidence type="ECO:0000313" key="2">
    <source>
        <dbReference type="Proteomes" id="UP000070457"/>
    </source>
</evidence>
<dbReference type="Proteomes" id="UP000070457">
    <property type="component" value="Unassembled WGS sequence"/>
</dbReference>
<organism evidence="1 2">
    <name type="scientific">candidate division WS6 bacterium OLB20</name>
    <dbReference type="NCBI Taxonomy" id="1617426"/>
    <lineage>
        <taxon>Bacteria</taxon>
        <taxon>Candidatus Dojkabacteria</taxon>
    </lineage>
</organism>
<sequence>MDEAQQNKAEELRSRVQQSIVSIITARVKDGSMSEARARQIAELVLEKLPEGINYQQLIEVLPTLDDHFEELSTAVMPIMIEYERKLQAAVDKKIGELLSQGNLDALLDVTNKALEMQKRLS</sequence>
<accession>A0A136LYY0</accession>
<name>A0A136LYY0_9BACT</name>
<dbReference type="EMBL" id="JYNZ01000003">
    <property type="protein sequence ID" value="KXK26816.1"/>
    <property type="molecule type" value="Genomic_DNA"/>
</dbReference>
<dbReference type="AlphaFoldDB" id="A0A136LYY0"/>